<comment type="subcellular location">
    <subcellularLocation>
        <location evidence="1">Cytoplasm</location>
    </subcellularLocation>
</comment>
<dbReference type="InterPro" id="IPR009061">
    <property type="entry name" value="DNA-bd_dom_put_sf"/>
</dbReference>
<dbReference type="PANTHER" id="PTHR30478:SF0">
    <property type="entry name" value="BETA SLIDING CLAMP"/>
    <property type="match status" value="1"/>
</dbReference>
<sequence>MRSIGELARDSGLTVSALRFYDGAGVLVPARVDPLTGYRWYETAQLDDARLLARLRRAGMPLTDVRLVLAAWAGDDTVLVRELMEAHLRRLERGLADARDAFSAIRALIERFDRVEHRENPTVTAAPSTPAARTTLSSAALAAALDSVRFAAGTGGELPMLAGVLFDLDGGELHLVATDRYRMAVARTVADGHDGPAVRITVPAALTDAMRALLGDDGSARLTVEGDEVTLEAGGRRAGGTGLGHDFPDYRRLTRLPAGLRVAVDVPALRDAVENGPVREGEVRESDGERFDLTVLTPAVDGTLTVTGETAPGPDHVAVNRAFLLQALSAAGRDGLVLELGGPTSPLAVRRPDDEHTFSLLMPVRLDG</sequence>
<dbReference type="STRING" id="1196353.SAMN05444921_106205"/>
<evidence type="ECO:0000313" key="10">
    <source>
        <dbReference type="EMBL" id="SDM30981.1"/>
    </source>
</evidence>
<keyword evidence="11" id="KW-1185">Reference proteome</keyword>
<evidence type="ECO:0000256" key="8">
    <source>
        <dbReference type="ARBA" id="ARBA00023125"/>
    </source>
</evidence>
<dbReference type="PROSITE" id="PS00552">
    <property type="entry name" value="HTH_MERR_1"/>
    <property type="match status" value="1"/>
</dbReference>
<dbReference type="SMART" id="SM00480">
    <property type="entry name" value="POL3Bc"/>
    <property type="match status" value="1"/>
</dbReference>
<dbReference type="CDD" id="cd00140">
    <property type="entry name" value="beta_clamp"/>
    <property type="match status" value="1"/>
</dbReference>
<dbReference type="GO" id="GO:0003677">
    <property type="term" value="F:DNA binding"/>
    <property type="evidence" value="ECO:0007669"/>
    <property type="project" value="UniProtKB-KW"/>
</dbReference>
<dbReference type="InterPro" id="IPR046938">
    <property type="entry name" value="DNA_clamp_sf"/>
</dbReference>
<evidence type="ECO:0000259" key="9">
    <source>
        <dbReference type="PROSITE" id="PS50937"/>
    </source>
</evidence>
<evidence type="ECO:0000256" key="6">
    <source>
        <dbReference type="ARBA" id="ARBA00022705"/>
    </source>
</evidence>
<name>A0A1G9S6G3_9ACTN</name>
<dbReference type="GO" id="GO:0008408">
    <property type="term" value="F:3'-5' exonuclease activity"/>
    <property type="evidence" value="ECO:0007669"/>
    <property type="project" value="InterPro"/>
</dbReference>
<dbReference type="Gene3D" id="3.10.150.10">
    <property type="entry name" value="DNA Polymerase III, subunit A, domain 2"/>
    <property type="match status" value="2"/>
</dbReference>
<evidence type="ECO:0000256" key="5">
    <source>
        <dbReference type="ARBA" id="ARBA00022695"/>
    </source>
</evidence>
<dbReference type="GO" id="GO:0005737">
    <property type="term" value="C:cytoplasm"/>
    <property type="evidence" value="ECO:0007669"/>
    <property type="project" value="UniProtKB-SubCell"/>
</dbReference>
<dbReference type="SMART" id="SM00422">
    <property type="entry name" value="HTH_MERR"/>
    <property type="match status" value="1"/>
</dbReference>
<protein>
    <submittedName>
        <fullName evidence="10">MerR HTH family regulatory protein</fullName>
    </submittedName>
</protein>
<dbReference type="Pfam" id="PF02767">
    <property type="entry name" value="DNA_pol3_beta_2"/>
    <property type="match status" value="1"/>
</dbReference>
<keyword evidence="3" id="KW-0963">Cytoplasm</keyword>
<dbReference type="EMBL" id="FNHI01000006">
    <property type="protein sequence ID" value="SDM30981.1"/>
    <property type="molecule type" value="Genomic_DNA"/>
</dbReference>
<dbReference type="OrthoDB" id="7849865at2"/>
<comment type="similarity">
    <text evidence="2">Belongs to the beta sliding clamp family.</text>
</comment>
<keyword evidence="6" id="KW-0235">DNA replication</keyword>
<dbReference type="GO" id="GO:0003887">
    <property type="term" value="F:DNA-directed DNA polymerase activity"/>
    <property type="evidence" value="ECO:0007669"/>
    <property type="project" value="UniProtKB-KW"/>
</dbReference>
<proteinExistence type="inferred from homology"/>
<keyword evidence="7" id="KW-0239">DNA-directed DNA polymerase</keyword>
<reference evidence="11" key="1">
    <citation type="submission" date="2016-10" db="EMBL/GenBank/DDBJ databases">
        <authorList>
            <person name="Varghese N."/>
            <person name="Submissions S."/>
        </authorList>
    </citation>
    <scope>NUCLEOTIDE SEQUENCE [LARGE SCALE GENOMIC DNA]</scope>
    <source>
        <strain evidence="11">CGMCC 4.7042</strain>
    </source>
</reference>
<keyword evidence="5" id="KW-0548">Nucleotidyltransferase</keyword>
<dbReference type="PROSITE" id="PS50937">
    <property type="entry name" value="HTH_MERR_2"/>
    <property type="match status" value="1"/>
</dbReference>
<dbReference type="InterPro" id="IPR000551">
    <property type="entry name" value="MerR-type_HTH_dom"/>
</dbReference>
<evidence type="ECO:0000256" key="4">
    <source>
        <dbReference type="ARBA" id="ARBA00022679"/>
    </source>
</evidence>
<evidence type="ECO:0000313" key="11">
    <source>
        <dbReference type="Proteomes" id="UP000199063"/>
    </source>
</evidence>
<keyword evidence="8" id="KW-0238">DNA-binding</keyword>
<dbReference type="GO" id="GO:0009360">
    <property type="term" value="C:DNA polymerase III complex"/>
    <property type="evidence" value="ECO:0007669"/>
    <property type="project" value="InterPro"/>
</dbReference>
<keyword evidence="4" id="KW-0808">Transferase</keyword>
<accession>A0A1G9S6G3</accession>
<dbReference type="Pfam" id="PF13411">
    <property type="entry name" value="MerR_1"/>
    <property type="match status" value="1"/>
</dbReference>
<evidence type="ECO:0000256" key="3">
    <source>
        <dbReference type="ARBA" id="ARBA00022490"/>
    </source>
</evidence>
<evidence type="ECO:0000256" key="2">
    <source>
        <dbReference type="ARBA" id="ARBA00010752"/>
    </source>
</evidence>
<feature type="domain" description="HTH merR-type" evidence="9">
    <location>
        <begin position="1"/>
        <end position="71"/>
    </location>
</feature>
<gene>
    <name evidence="10" type="ORF">SAMN05444921_106205</name>
</gene>
<evidence type="ECO:0000256" key="7">
    <source>
        <dbReference type="ARBA" id="ARBA00022932"/>
    </source>
</evidence>
<dbReference type="GO" id="GO:0006355">
    <property type="term" value="P:regulation of DNA-templated transcription"/>
    <property type="evidence" value="ECO:0007669"/>
    <property type="project" value="InterPro"/>
</dbReference>
<dbReference type="AlphaFoldDB" id="A0A1G9S6G3"/>
<dbReference type="InterPro" id="IPR001001">
    <property type="entry name" value="DNA_polIII_beta"/>
</dbReference>
<evidence type="ECO:0000256" key="1">
    <source>
        <dbReference type="ARBA" id="ARBA00004496"/>
    </source>
</evidence>
<dbReference type="Gene3D" id="1.10.1660.10">
    <property type="match status" value="1"/>
</dbReference>
<dbReference type="Proteomes" id="UP000199063">
    <property type="component" value="Unassembled WGS sequence"/>
</dbReference>
<dbReference type="PANTHER" id="PTHR30478">
    <property type="entry name" value="DNA POLYMERASE III SUBUNIT BETA"/>
    <property type="match status" value="1"/>
</dbReference>
<dbReference type="SUPFAM" id="SSF55979">
    <property type="entry name" value="DNA clamp"/>
    <property type="match status" value="2"/>
</dbReference>
<dbReference type="InterPro" id="IPR022637">
    <property type="entry name" value="DNA_polIII_beta_cen"/>
</dbReference>
<dbReference type="SUPFAM" id="SSF46955">
    <property type="entry name" value="Putative DNA-binding domain"/>
    <property type="match status" value="1"/>
</dbReference>
<organism evidence="10 11">
    <name type="scientific">Streptomyces wuyuanensis</name>
    <dbReference type="NCBI Taxonomy" id="1196353"/>
    <lineage>
        <taxon>Bacteria</taxon>
        <taxon>Bacillati</taxon>
        <taxon>Actinomycetota</taxon>
        <taxon>Actinomycetes</taxon>
        <taxon>Kitasatosporales</taxon>
        <taxon>Streptomycetaceae</taxon>
        <taxon>Streptomyces</taxon>
    </lineage>
</organism>
<dbReference type="GO" id="GO:0006271">
    <property type="term" value="P:DNA strand elongation involved in DNA replication"/>
    <property type="evidence" value="ECO:0007669"/>
    <property type="project" value="TreeGrafter"/>
</dbReference>